<sequence>MIGGSGPPLIGNGWLLQGAIPESTTEQTVTIGAITSIHNGVQVFDYIFSGKLGLAINVDGVYFELDYRITVISFFNKFNTQAQLSSSEMSQITTYTVL</sequence>
<evidence type="ECO:0000313" key="2">
    <source>
        <dbReference type="Proteomes" id="UP000618319"/>
    </source>
</evidence>
<dbReference type="EMBL" id="PSKQ01000010">
    <property type="protein sequence ID" value="MBE8719373.1"/>
    <property type="molecule type" value="Genomic_DNA"/>
</dbReference>
<organism evidence="1 2">
    <name type="scientific">Sphingobacterium pedocola</name>
    <dbReference type="NCBI Taxonomy" id="2082722"/>
    <lineage>
        <taxon>Bacteria</taxon>
        <taxon>Pseudomonadati</taxon>
        <taxon>Bacteroidota</taxon>
        <taxon>Sphingobacteriia</taxon>
        <taxon>Sphingobacteriales</taxon>
        <taxon>Sphingobacteriaceae</taxon>
        <taxon>Sphingobacterium</taxon>
    </lineage>
</organism>
<evidence type="ECO:0000313" key="1">
    <source>
        <dbReference type="EMBL" id="MBE8719373.1"/>
    </source>
</evidence>
<dbReference type="Proteomes" id="UP000618319">
    <property type="component" value="Unassembled WGS sequence"/>
</dbReference>
<keyword evidence="2" id="KW-1185">Reference proteome</keyword>
<protein>
    <submittedName>
        <fullName evidence="1">Uncharacterized protein</fullName>
    </submittedName>
</protein>
<dbReference type="RefSeq" id="WP_196937390.1">
    <property type="nucleotide sequence ID" value="NZ_MU158689.1"/>
</dbReference>
<accession>A0ABR9T211</accession>
<gene>
    <name evidence="1" type="ORF">C4F40_01340</name>
</gene>
<proteinExistence type="predicted"/>
<reference evidence="1 2" key="1">
    <citation type="submission" date="2018-02" db="EMBL/GenBank/DDBJ databases">
        <title>Sphingobacterium KA21.</title>
        <authorList>
            <person name="Vasarhelyi B.M."/>
            <person name="Deshmukh S."/>
            <person name="Balint B."/>
            <person name="Kukolya J."/>
        </authorList>
    </citation>
    <scope>NUCLEOTIDE SEQUENCE [LARGE SCALE GENOMIC DNA]</scope>
    <source>
        <strain evidence="1 2">Ka21</strain>
    </source>
</reference>
<name>A0ABR9T211_9SPHI</name>
<comment type="caution">
    <text evidence="1">The sequence shown here is derived from an EMBL/GenBank/DDBJ whole genome shotgun (WGS) entry which is preliminary data.</text>
</comment>